<evidence type="ECO:0000313" key="4">
    <source>
        <dbReference type="Proteomes" id="UP000584642"/>
    </source>
</evidence>
<dbReference type="InterPro" id="IPR011600">
    <property type="entry name" value="Pept_C14_caspase"/>
</dbReference>
<comment type="caution">
    <text evidence="3">The sequence shown here is derived from an EMBL/GenBank/DDBJ whole genome shotgun (WGS) entry which is preliminary data.</text>
</comment>
<feature type="compositionally biased region" description="Basic and acidic residues" evidence="1">
    <location>
        <begin position="436"/>
        <end position="454"/>
    </location>
</feature>
<evidence type="ECO:0000313" key="3">
    <source>
        <dbReference type="EMBL" id="NYZ21145.1"/>
    </source>
</evidence>
<evidence type="ECO:0000256" key="1">
    <source>
        <dbReference type="SAM" id="MobiDB-lite"/>
    </source>
</evidence>
<dbReference type="PANTHER" id="PTHR22576">
    <property type="entry name" value="MUCOSA ASSOCIATED LYMPHOID TISSUE LYMPHOMA TRANSLOCATION PROTEIN 1/PARACASPASE"/>
    <property type="match status" value="1"/>
</dbReference>
<dbReference type="Proteomes" id="UP000584642">
    <property type="component" value="Unassembled WGS sequence"/>
</dbReference>
<dbReference type="RefSeq" id="WP_180282930.1">
    <property type="nucleotide sequence ID" value="NZ_JABFDB010000011.1"/>
</dbReference>
<proteinExistence type="predicted"/>
<dbReference type="PROSITE" id="PS50208">
    <property type="entry name" value="CASPASE_P20"/>
    <property type="match status" value="1"/>
</dbReference>
<name>A0ABX2TBH3_9PROT</name>
<keyword evidence="4" id="KW-1185">Reference proteome</keyword>
<dbReference type="Pfam" id="PF00656">
    <property type="entry name" value="Peptidase_C14"/>
    <property type="match status" value="1"/>
</dbReference>
<dbReference type="PANTHER" id="PTHR22576:SF37">
    <property type="entry name" value="MUCOSA-ASSOCIATED LYMPHOID TISSUE LYMPHOMA TRANSLOCATION PROTEIN 1"/>
    <property type="match status" value="1"/>
</dbReference>
<feature type="region of interest" description="Disordered" evidence="1">
    <location>
        <begin position="429"/>
        <end position="512"/>
    </location>
</feature>
<accession>A0ABX2TBH3</accession>
<feature type="domain" description="Caspase family p20" evidence="2">
    <location>
        <begin position="34"/>
        <end position="146"/>
    </location>
</feature>
<gene>
    <name evidence="3" type="ORF">HND93_15620</name>
</gene>
<organism evidence="3 4">
    <name type="scientific">Azospirillum oleiclasticum</name>
    <dbReference type="NCBI Taxonomy" id="2735135"/>
    <lineage>
        <taxon>Bacteria</taxon>
        <taxon>Pseudomonadati</taxon>
        <taxon>Pseudomonadota</taxon>
        <taxon>Alphaproteobacteria</taxon>
        <taxon>Rhodospirillales</taxon>
        <taxon>Azospirillaceae</taxon>
        <taxon>Azospirillum</taxon>
    </lineage>
</organism>
<dbReference type="EMBL" id="JABFDB010000011">
    <property type="protein sequence ID" value="NYZ21145.1"/>
    <property type="molecule type" value="Genomic_DNA"/>
</dbReference>
<dbReference type="InterPro" id="IPR001309">
    <property type="entry name" value="Pept_C14_p20"/>
</dbReference>
<evidence type="ECO:0000259" key="2">
    <source>
        <dbReference type="PROSITE" id="PS50208"/>
    </source>
</evidence>
<sequence length="512" mass="52255">MRGRAVRLAVAVVLPMMAAVVVAVGPIAGAWAAEKRVALVIRNAAYQDGPQLAAAAANAATMTVALRTAGFDVTVASDVDHRTLASAMAEFQRRLATADLGLLYYSGLMMSIGGQSFLLPVDARLRYEFDVVFETVELEQILQQIRDASHKAVVVIDTMMPNPAVARLAAGMGDAASTVKPAPANPPDKPNLLTAYSHQPGDAPPPVAGRTAGPYAIALAKEIAKPGAELRAALTAAADAVAAQTGGAQRPWFADRLPGALVLVSAPAAAVAPPPAVTPPVAAATPPVASTAPVPVAPVPPPAIVIPPPPVPKPAVIAAAPPSAPAPTSTEEPVRTAALAAPRVPDAVSGRFPVGRVYTTVGPAVLLATPAAGAAPVRNLERGAPLTVLETAENPSWVRVRDIFYNEGYVAARSLTPDGELPPLIARVEPAPARTEPPRAEAPKPEPAKPEPDRQVAMLPGVPTDPREEAETTAASAAWPPHVRQAVTAAEDAARRGGTGGSGAARRALAAA</sequence>
<feature type="non-terminal residue" evidence="3">
    <location>
        <position position="512"/>
    </location>
</feature>
<dbReference type="InterPro" id="IPR052039">
    <property type="entry name" value="Caspase-related_regulators"/>
</dbReference>
<dbReference type="SUPFAM" id="SSF52129">
    <property type="entry name" value="Caspase-like"/>
    <property type="match status" value="1"/>
</dbReference>
<dbReference type="Gene3D" id="3.40.50.1460">
    <property type="match status" value="1"/>
</dbReference>
<reference evidence="3 4" key="1">
    <citation type="submission" date="2020-05" db="EMBL/GenBank/DDBJ databases">
        <title>Azospirillum oleiclasticum sp. nov, a nitrogen-fixing and heavy crude oil-emulsifying bacterium isolated from the crude oil of Yumen Oilfield.</title>
        <authorList>
            <person name="Wu D."/>
            <person name="Cai M."/>
            <person name="Zhang X."/>
        </authorList>
    </citation>
    <scope>NUCLEOTIDE SEQUENCE [LARGE SCALE GENOMIC DNA]</scope>
    <source>
        <strain evidence="3 4">ROY-1-1-2</strain>
    </source>
</reference>
<protein>
    <recommendedName>
        <fullName evidence="2">Caspase family p20 domain-containing protein</fullName>
    </recommendedName>
</protein>
<dbReference type="InterPro" id="IPR029030">
    <property type="entry name" value="Caspase-like_dom_sf"/>
</dbReference>